<protein>
    <submittedName>
        <fullName evidence="1">DNA-binding protein, virulence gene repressor RsaL</fullName>
    </submittedName>
</protein>
<dbReference type="AlphaFoldDB" id="A0A806JCV2"/>
<evidence type="ECO:0000313" key="1">
    <source>
        <dbReference type="EMBL" id="AGO16735.1"/>
    </source>
</evidence>
<evidence type="ECO:0000313" key="2">
    <source>
        <dbReference type="Proteomes" id="UP000014672"/>
    </source>
</evidence>
<gene>
    <name evidence="1" type="ORF">K756_07980</name>
</gene>
<proteinExistence type="predicted"/>
<sequence length="75" mass="8401">MGKLFNELMEGMQALELHLKGKITLKTTVVEVPDPIVITPEEVKAIRQKLNLSQAVLLLKMVEKSPKTFEQIASI</sequence>
<keyword evidence="1" id="KW-0238">DNA-binding</keyword>
<dbReference type="EMBL" id="CP005384">
    <property type="protein sequence ID" value="AGO16735.1"/>
    <property type="molecule type" value="Genomic_DNA"/>
</dbReference>
<dbReference type="Proteomes" id="UP000014672">
    <property type="component" value="Chromosome"/>
</dbReference>
<reference evidence="1 2" key="1">
    <citation type="journal article" date="2013" name="PLoS ONE">
        <title>Complete Genome Analysis of a Haemophilus parasuis Serovar 12 Strain from China.</title>
        <authorList>
            <person name="Li Y."/>
            <person name="Kwok A.H."/>
            <person name="Jiang J."/>
            <person name="Zou Y."/>
            <person name="Zheng F."/>
            <person name="Chen P."/>
            <person name="Hou C."/>
            <person name="Leung F.C."/>
            <person name="Jiang P."/>
        </authorList>
    </citation>
    <scope>NUCLEOTIDE SEQUENCE [LARGE SCALE GENOMIC DNA]</scope>
    <source>
        <strain evidence="1 2">ZJ0906</strain>
    </source>
</reference>
<name>A0A806JCV2_GLAPU</name>
<accession>A0A806JCV2</accession>
<organism evidence="1 2">
    <name type="scientific">Glaesserella parasuis ZJ0906</name>
    <dbReference type="NCBI Taxonomy" id="1322346"/>
    <lineage>
        <taxon>Bacteria</taxon>
        <taxon>Pseudomonadati</taxon>
        <taxon>Pseudomonadota</taxon>
        <taxon>Gammaproteobacteria</taxon>
        <taxon>Pasteurellales</taxon>
        <taxon>Pasteurellaceae</taxon>
        <taxon>Glaesserella</taxon>
    </lineage>
</organism>
<dbReference type="KEGG" id="hpaz:K756_07980"/>
<dbReference type="GO" id="GO:0003677">
    <property type="term" value="F:DNA binding"/>
    <property type="evidence" value="ECO:0007669"/>
    <property type="project" value="UniProtKB-KW"/>
</dbReference>